<protein>
    <submittedName>
        <fullName evidence="1">Uncharacterized protein</fullName>
    </submittedName>
</protein>
<organism evidence="1">
    <name type="scientific">Phytophthora nicotianae</name>
    <name type="common">Potato buckeye rot agent</name>
    <name type="synonym">Phytophthora parasitica</name>
    <dbReference type="NCBI Taxonomy" id="4792"/>
    <lineage>
        <taxon>Eukaryota</taxon>
        <taxon>Sar</taxon>
        <taxon>Stramenopiles</taxon>
        <taxon>Oomycota</taxon>
        <taxon>Peronosporomycetes</taxon>
        <taxon>Peronosporales</taxon>
        <taxon>Peronosporaceae</taxon>
        <taxon>Phytophthora</taxon>
    </lineage>
</organism>
<reference evidence="1" key="1">
    <citation type="submission" date="2013-11" db="EMBL/GenBank/DDBJ databases">
        <title>The Genome Sequence of Phytophthora parasitica CJ02B3.</title>
        <authorList>
            <consortium name="The Broad Institute Genomics Platform"/>
            <person name="Russ C."/>
            <person name="Tyler B."/>
            <person name="Panabieres F."/>
            <person name="Shan W."/>
            <person name="Tripathy S."/>
            <person name="Grunwald N."/>
            <person name="Machado M."/>
            <person name="Johnson C.S."/>
            <person name="Arredondo F."/>
            <person name="Hong C."/>
            <person name="Coffey M."/>
            <person name="Young S.K."/>
            <person name="Zeng Q."/>
            <person name="Gargeya S."/>
            <person name="Fitzgerald M."/>
            <person name="Abouelleil A."/>
            <person name="Alvarado L."/>
            <person name="Chapman S.B."/>
            <person name="Gainer-Dewar J."/>
            <person name="Goldberg J."/>
            <person name="Griggs A."/>
            <person name="Gujja S."/>
            <person name="Hansen M."/>
            <person name="Howarth C."/>
            <person name="Imamovic A."/>
            <person name="Ireland A."/>
            <person name="Larimer J."/>
            <person name="McCowan C."/>
            <person name="Murphy C."/>
            <person name="Pearson M."/>
            <person name="Poon T.W."/>
            <person name="Priest M."/>
            <person name="Roberts A."/>
            <person name="Saif S."/>
            <person name="Shea T."/>
            <person name="Sykes S."/>
            <person name="Wortman J."/>
            <person name="Nusbaum C."/>
            <person name="Birren B."/>
        </authorList>
    </citation>
    <scope>NUCLEOTIDE SEQUENCE [LARGE SCALE GENOMIC DNA]</scope>
    <source>
        <strain evidence="1">CJ02B3</strain>
    </source>
</reference>
<dbReference type="AlphaFoldDB" id="W2GMM2"/>
<sequence length="37" mass="3932">NSLGKTLAKGLTAVDLCAKMISVIFKVADAKKPKEQN</sequence>
<name>W2GMM2_PHYNI</name>
<feature type="non-terminal residue" evidence="1">
    <location>
        <position position="1"/>
    </location>
</feature>
<dbReference type="EMBL" id="KI686855">
    <property type="protein sequence ID" value="ETK84268.1"/>
    <property type="molecule type" value="Genomic_DNA"/>
</dbReference>
<evidence type="ECO:0000313" key="1">
    <source>
        <dbReference type="EMBL" id="ETK84268.1"/>
    </source>
</evidence>
<dbReference type="Proteomes" id="UP000053236">
    <property type="component" value="Unassembled WGS sequence"/>
</dbReference>
<accession>W2GMM2</accession>
<gene>
    <name evidence="1" type="ORF">L915_10757</name>
</gene>
<proteinExistence type="predicted"/>